<dbReference type="SUPFAM" id="SSF63501">
    <property type="entry name" value="Frizzled cysteine-rich domain"/>
    <property type="match status" value="1"/>
</dbReference>
<dbReference type="GO" id="GO:0004252">
    <property type="term" value="F:serine-type endopeptidase activity"/>
    <property type="evidence" value="ECO:0007669"/>
    <property type="project" value="InterPro"/>
</dbReference>
<evidence type="ECO:0000313" key="5">
    <source>
        <dbReference type="Proteomes" id="UP000241890"/>
    </source>
</evidence>
<dbReference type="Gene3D" id="2.40.10.10">
    <property type="entry name" value="Trypsin-like serine proteases"/>
    <property type="match status" value="3"/>
</dbReference>
<evidence type="ECO:0000256" key="1">
    <source>
        <dbReference type="ARBA" id="ARBA00023026"/>
    </source>
</evidence>
<keyword evidence="1" id="KW-0843">Virulence</keyword>
<keyword evidence="2" id="KW-1015">Disulfide bond</keyword>
<evidence type="ECO:0000313" key="4">
    <source>
        <dbReference type="EMBL" id="GBG23797.1"/>
    </source>
</evidence>
<feature type="domain" description="FZ" evidence="3">
    <location>
        <begin position="717"/>
        <end position="755"/>
    </location>
</feature>
<keyword evidence="5" id="KW-1185">Reference proteome</keyword>
<dbReference type="OrthoDB" id="188771at2759"/>
<reference evidence="4 5" key="1">
    <citation type="submission" date="2017-12" db="EMBL/GenBank/DDBJ databases">
        <title>Sequencing, de novo assembly and annotation of complete genome of a new Thraustochytrid species, strain FCC1311.</title>
        <authorList>
            <person name="Sedici K."/>
            <person name="Godart F."/>
            <person name="Aiese Cigliano R."/>
            <person name="Sanseverino W."/>
            <person name="Barakat M."/>
            <person name="Ortet P."/>
            <person name="Marechal E."/>
            <person name="Cagnac O."/>
            <person name="Amato A."/>
        </authorList>
    </citation>
    <scope>NUCLEOTIDE SEQUENCE [LARGE SCALE GENOMIC DNA]</scope>
</reference>
<accession>A0A2R5FYG3</accession>
<gene>
    <name evidence="4" type="ORF">FCC1311_000172</name>
</gene>
<dbReference type="PANTHER" id="PTHR21004">
    <property type="entry name" value="SERINE PROTEASE-RELATED"/>
    <property type="match status" value="1"/>
</dbReference>
<dbReference type="Pfam" id="PF13365">
    <property type="entry name" value="Trypsin_2"/>
    <property type="match status" value="2"/>
</dbReference>
<dbReference type="Proteomes" id="UP000241890">
    <property type="component" value="Unassembled WGS sequence"/>
</dbReference>
<name>A0A2R5FYG3_9STRA</name>
<keyword evidence="4" id="KW-0378">Hydrolase</keyword>
<dbReference type="GO" id="GO:0005777">
    <property type="term" value="C:peroxisome"/>
    <property type="evidence" value="ECO:0007669"/>
    <property type="project" value="InterPro"/>
</dbReference>
<dbReference type="EMBL" id="BEYU01000001">
    <property type="protein sequence ID" value="GBG23797.1"/>
    <property type="molecule type" value="Genomic_DNA"/>
</dbReference>
<dbReference type="InterPro" id="IPR036790">
    <property type="entry name" value="Frizzled_dom_sf"/>
</dbReference>
<protein>
    <submittedName>
        <fullName evidence="4">Glyoxysomal processing protease, glyoxysomal</fullName>
    </submittedName>
</protein>
<dbReference type="InterPro" id="IPR009003">
    <property type="entry name" value="Peptidase_S1_PA"/>
</dbReference>
<keyword evidence="4" id="KW-0645">Protease</keyword>
<dbReference type="PANTHER" id="PTHR21004:SF0">
    <property type="entry name" value="PEROXISOMAL LEADER PEPTIDE-PROCESSING PROTEASE"/>
    <property type="match status" value="1"/>
</dbReference>
<dbReference type="InterPro" id="IPR039245">
    <property type="entry name" value="TYSND1/DEG15"/>
</dbReference>
<evidence type="ECO:0000259" key="3">
    <source>
        <dbReference type="PROSITE" id="PS50038"/>
    </source>
</evidence>
<evidence type="ECO:0000256" key="2">
    <source>
        <dbReference type="ARBA" id="ARBA00023157"/>
    </source>
</evidence>
<dbReference type="InterPro" id="IPR043504">
    <property type="entry name" value="Peptidase_S1_PA_chymotrypsin"/>
</dbReference>
<dbReference type="InterPro" id="IPR020067">
    <property type="entry name" value="Frizzled_dom"/>
</dbReference>
<dbReference type="PROSITE" id="PS50038">
    <property type="entry name" value="FZ"/>
    <property type="match status" value="1"/>
</dbReference>
<organism evidence="4 5">
    <name type="scientific">Hondaea fermentalgiana</name>
    <dbReference type="NCBI Taxonomy" id="2315210"/>
    <lineage>
        <taxon>Eukaryota</taxon>
        <taxon>Sar</taxon>
        <taxon>Stramenopiles</taxon>
        <taxon>Bigyra</taxon>
        <taxon>Labyrinthulomycetes</taxon>
        <taxon>Thraustochytrida</taxon>
        <taxon>Thraustochytriidae</taxon>
        <taxon>Hondaea</taxon>
    </lineage>
</organism>
<dbReference type="InParanoid" id="A0A2R5FYG3"/>
<dbReference type="GO" id="GO:0016485">
    <property type="term" value="P:protein processing"/>
    <property type="evidence" value="ECO:0007669"/>
    <property type="project" value="InterPro"/>
</dbReference>
<dbReference type="SUPFAM" id="SSF50494">
    <property type="entry name" value="Trypsin-like serine proteases"/>
    <property type="match status" value="2"/>
</dbReference>
<dbReference type="AlphaFoldDB" id="A0A2R5FYG3"/>
<comment type="caution">
    <text evidence="4">The sequence shown here is derived from an EMBL/GenBank/DDBJ whole genome shotgun (WGS) entry which is preliminary data.</text>
</comment>
<dbReference type="Gene3D" id="1.10.2000.10">
    <property type="entry name" value="Frizzled cysteine-rich domain"/>
    <property type="match status" value="1"/>
</dbReference>
<proteinExistence type="predicted"/>
<sequence length="861" mass="93419">MGRRPGESDRGDLAEAPALTKTGVLVRVTGPDPKGIKADGRPFYSMEAGKTTLSASGFLCPCGAVAEGWAVVTSAMLFAPFMKLHEVTQEPLEELMANCTVEMLLESGAWTRCELATIVRCKEVTEAGTRLANWRAQSVRGIDVGCIALLRAPGVSAAPAPLVRVPDIPTSRELVRGEGVMVVCSPFGLVSPAVFQNSLTTGVISNVVRSFVAQEQSSLYLTDARCLPGSEGGAVFDASGHVIGMIAPSLQRMDQSNVELGAIIPWRVFAPALALDLLPDGPATATDGSDEGPGEHATRYADNGIFAQETACEGAHAVARESAGNELLAAGAPLPLRATAPHQKQFIPKLSSAEEAVKCAAASVVLIQVNTSWGSGIIVSEEGHIVSCAHLFRPFTQVNPQTKRLQMRHAKTRIRVSFRDHSRRVECSARLIFCSRGAVDVALLQLVGPTRDLCPPPVPLLPEGMPIPGPGQACVAMGHAIFDPSTQLQATVSAGVVSRIVPSPSQPREPAIVQTCASVFRGHSGGLLADSYGRFIGVLTSNARHSNGSIIPEINFVIPIHVLRPLLAAIPKDPSVQAMIFDTYDRPDPTLLSLWRLEAGASPPENEACEIQGYDSGECRDPDDFQAEMSFCSDLVTYRACMPRYQGSSVSRWSEHSVRTKDAWVEETFQKEWGIRKTAETNLTLQELGVDENGDEGSVVMRFYAEGEEDAWNFMNECAQAYRNFFCWANFPRCDEEDKSLMMCRSVCENYFKACGYAEEMWRCESSALLNGIGLEDPLLFKEGLELDVEGYDENGTQYFLRSFFPGQPFRANQFEEDEETPIVVCTPSLKNDALSIRARHGFHVFATLVVGLARALLDLR</sequence>